<reference evidence="3" key="1">
    <citation type="journal article" date="2008" name="PLoS ONE">
        <title>Survival in nuclear waste, extreme resistance, and potential applications gleaned from the genome sequence of Kineococcus radiotolerans SRS30216.</title>
        <authorList>
            <person name="Bagwell C.E."/>
            <person name="Bhat S."/>
            <person name="Hawkins G.M."/>
            <person name="Smith B.W."/>
            <person name="Biswas T."/>
            <person name="Hoover T.R."/>
            <person name="Saunders E."/>
            <person name="Han C.S."/>
            <person name="Tsodikov O.V."/>
            <person name="Shimkets L.J."/>
        </authorList>
    </citation>
    <scope>NUCLEOTIDE SEQUENCE [LARGE SCALE GENOMIC DNA]</scope>
    <source>
        <strain evidence="3">ATCC BAA-149 / DSM 14245 / SRS30216</strain>
    </source>
</reference>
<feature type="compositionally biased region" description="Polar residues" evidence="1">
    <location>
        <begin position="1"/>
        <end position="10"/>
    </location>
</feature>
<sequence length="161" mass="16747">MDFTASTAASSLRHAQGEPHLATTSSAVQIDHVVALSQAWQRGAEQWDEVIGSPSPTRAWNCRRGQAAERAAGRRRPHLAAADPGVPLHPRRPPGRAEGHLGGVGVTSAERTPSRVLGVVPGRGRGGTTPSTPSTATGTATARSARRHLSTRVTIGCGGSW</sequence>
<name>A6W9Z3_KINRD</name>
<evidence type="ECO:0000313" key="3">
    <source>
        <dbReference type="Proteomes" id="UP000001116"/>
    </source>
</evidence>
<evidence type="ECO:0000256" key="1">
    <source>
        <dbReference type="SAM" id="MobiDB-lite"/>
    </source>
</evidence>
<dbReference type="EMBL" id="CP000750">
    <property type="protein sequence ID" value="ABS03632.1"/>
    <property type="molecule type" value="Genomic_DNA"/>
</dbReference>
<feature type="region of interest" description="Disordered" evidence="1">
    <location>
        <begin position="1"/>
        <end position="24"/>
    </location>
</feature>
<dbReference type="AlphaFoldDB" id="A6W9Z3"/>
<keyword evidence="3" id="KW-1185">Reference proteome</keyword>
<gene>
    <name evidence="2" type="ordered locus">Krad_2148</name>
</gene>
<organism evidence="2 3">
    <name type="scientific">Kineococcus radiotolerans (strain ATCC BAA-149 / DSM 14245 / SRS30216)</name>
    <dbReference type="NCBI Taxonomy" id="266940"/>
    <lineage>
        <taxon>Bacteria</taxon>
        <taxon>Bacillati</taxon>
        <taxon>Actinomycetota</taxon>
        <taxon>Actinomycetes</taxon>
        <taxon>Kineosporiales</taxon>
        <taxon>Kineosporiaceae</taxon>
        <taxon>Kineococcus</taxon>
    </lineage>
</organism>
<feature type="compositionally biased region" description="Low complexity" evidence="1">
    <location>
        <begin position="128"/>
        <end position="143"/>
    </location>
</feature>
<evidence type="ECO:0008006" key="4">
    <source>
        <dbReference type="Google" id="ProtNLM"/>
    </source>
</evidence>
<evidence type="ECO:0000313" key="2">
    <source>
        <dbReference type="EMBL" id="ABS03632.1"/>
    </source>
</evidence>
<proteinExistence type="predicted"/>
<dbReference type="KEGG" id="kra:Krad_2148"/>
<dbReference type="Proteomes" id="UP000001116">
    <property type="component" value="Chromosome"/>
</dbReference>
<feature type="region of interest" description="Disordered" evidence="1">
    <location>
        <begin position="68"/>
        <end position="146"/>
    </location>
</feature>
<dbReference type="HOGENOM" id="CLU_1641503_0_0_11"/>
<accession>A6W9Z3</accession>
<protein>
    <recommendedName>
        <fullName evidence="4">DUF1524 domain-containing protein</fullName>
    </recommendedName>
</protein>